<dbReference type="InterPro" id="IPR051594">
    <property type="entry name" value="KRIT1/FRMD8"/>
</dbReference>
<dbReference type="Gene3D" id="1.20.80.10">
    <property type="match status" value="1"/>
</dbReference>
<dbReference type="InterPro" id="IPR032022">
    <property type="entry name" value="NUDIX"/>
</dbReference>
<dbReference type="InterPro" id="IPR019748">
    <property type="entry name" value="FERM_central"/>
</dbReference>
<name>A0ABM1DWA1_PRICU</name>
<dbReference type="Pfam" id="PF12796">
    <property type="entry name" value="Ank_2"/>
    <property type="match status" value="1"/>
</dbReference>
<dbReference type="InterPro" id="IPR011993">
    <property type="entry name" value="PH-like_dom_sf"/>
</dbReference>
<keyword evidence="1" id="KW-0040">ANK repeat</keyword>
<dbReference type="Proteomes" id="UP000695022">
    <property type="component" value="Unplaced"/>
</dbReference>
<dbReference type="PROSITE" id="PS50088">
    <property type="entry name" value="ANK_REPEAT"/>
    <property type="match status" value="2"/>
</dbReference>
<feature type="domain" description="FERM" evidence="2">
    <location>
        <begin position="394"/>
        <end position="711"/>
    </location>
</feature>
<dbReference type="SUPFAM" id="SSF48403">
    <property type="entry name" value="Ankyrin repeat"/>
    <property type="match status" value="1"/>
</dbReference>
<feature type="repeat" description="ANK" evidence="1">
    <location>
        <begin position="294"/>
        <end position="319"/>
    </location>
</feature>
<feature type="repeat" description="ANK" evidence="1">
    <location>
        <begin position="328"/>
        <end position="351"/>
    </location>
</feature>
<dbReference type="PROSITE" id="PS50057">
    <property type="entry name" value="FERM_3"/>
    <property type="match status" value="1"/>
</dbReference>
<dbReference type="GeneID" id="106806712"/>
<dbReference type="RefSeq" id="XP_014664222.1">
    <property type="nucleotide sequence ID" value="XM_014808736.1"/>
</dbReference>
<dbReference type="Gene3D" id="3.30.70.2240">
    <property type="entry name" value="KRIT, N-terminal Nudix domain, NPxY motif-rich region"/>
    <property type="match status" value="1"/>
</dbReference>
<protein>
    <submittedName>
        <fullName evidence="4 5">Krev interaction trapped protein 1-like</fullName>
    </submittedName>
</protein>
<dbReference type="Gene3D" id="3.10.20.90">
    <property type="entry name" value="Phosphatidylinositol 3-kinase Catalytic Subunit, Chain A, domain 1"/>
    <property type="match status" value="1"/>
</dbReference>
<gene>
    <name evidence="4 5 6" type="primary">LOC106806712</name>
</gene>
<dbReference type="Pfam" id="PF24522">
    <property type="entry name" value="KRIT1_FRMD8_FERM_C"/>
    <property type="match status" value="1"/>
</dbReference>
<evidence type="ECO:0000256" key="1">
    <source>
        <dbReference type="PROSITE-ProRule" id="PRU00023"/>
    </source>
</evidence>
<evidence type="ECO:0000313" key="3">
    <source>
        <dbReference type="Proteomes" id="UP000695022"/>
    </source>
</evidence>
<dbReference type="CDD" id="cd14473">
    <property type="entry name" value="FERM_B-lobe"/>
    <property type="match status" value="1"/>
</dbReference>
<sequence>MDVCIVVLRPGRSISTQVGFALEFRPKHYDLLLVDHKVTDRNKQTRQLPKFVCYEEDVDLAALNYLATFTGVNGNGLSGKRALLLPAPDEDEPNMPFQALVLIPVSEKDKVSAVVEEPGARAKFHPLDQVLECLHLDTGPLNALSRQMIGRLELWFRGKCREPCAIEALFRVHADARLGQTTTNPVFSQDRGRPASNEAFANLMAIEKCDIVIMNPLFGSGLPLPYKPQLEEQEASRTWKPRLKYHKSTSSSGSDSSGGWTEEFPLHKCACAGQTQKMQELLAQGYSPTEMDRDSWAPIHYAAMYGQLGAIQVLLNHGSCPPNIENSIGWTPLHFAAHYGHSYVVELLLNHPSVNINSKDKDGKAPVDLCVSSPKTDWQACAKLLQRAANQTPKKMQVSLLDGSNMMLNLEAGKDTTVQQLQEQLMRELQLPEAATNVFAFWVCSPHLQLQLKMDHKPWYHLDLWQSSVVNQLTDLSDTSREQPKLYLRRDARLSVSEEREVISRCPTAVSLLFHEAHDNYISSNYPCSDQEAAILAAIFLQYLHGDYDGKKTKTYLAKEEHLERLIPKAKMRASKGTNWVSKIVTEYKQLSSRLKDKSQFSLQYKFLSFCWHLDVYGSALFQGIAFTGKGALEVQIGVNCNGIHLINYHTKVMFETYAFKSVEWMHSVEPPYVEVRVRGSASRPLRIRTKQAHVISQLMTKLSQQPPAVR</sequence>
<dbReference type="InterPro" id="IPR035963">
    <property type="entry name" value="FERM_2"/>
</dbReference>
<proteinExistence type="predicted"/>
<dbReference type="InterPro" id="IPR002110">
    <property type="entry name" value="Ankyrin_rpt"/>
</dbReference>
<evidence type="ECO:0000313" key="4">
    <source>
        <dbReference type="RefSeq" id="XP_014664222.1"/>
    </source>
</evidence>
<organism evidence="3 4">
    <name type="scientific">Priapulus caudatus</name>
    <name type="common">Priapulid worm</name>
    <dbReference type="NCBI Taxonomy" id="37621"/>
    <lineage>
        <taxon>Eukaryota</taxon>
        <taxon>Metazoa</taxon>
        <taxon>Ecdysozoa</taxon>
        <taxon>Scalidophora</taxon>
        <taxon>Priapulida</taxon>
        <taxon>Priapulimorpha</taxon>
        <taxon>Priapulimorphida</taxon>
        <taxon>Priapulidae</taxon>
        <taxon>Priapulus</taxon>
    </lineage>
</organism>
<dbReference type="SUPFAM" id="SSF47031">
    <property type="entry name" value="Second domain of FERM"/>
    <property type="match status" value="1"/>
</dbReference>
<dbReference type="RefSeq" id="XP_014664224.1">
    <property type="nucleotide sequence ID" value="XM_014808738.1"/>
</dbReference>
<dbReference type="InterPro" id="IPR014352">
    <property type="entry name" value="FERM/acyl-CoA-bd_prot_sf"/>
</dbReference>
<accession>A0ABM1DWA1</accession>
<dbReference type="InterPro" id="IPR019749">
    <property type="entry name" value="Band_41_domain"/>
</dbReference>
<reference evidence="4 5" key="1">
    <citation type="submission" date="2025-05" db="UniProtKB">
        <authorList>
            <consortium name="RefSeq"/>
        </authorList>
    </citation>
    <scope>IDENTIFICATION</scope>
</reference>
<dbReference type="InterPro" id="IPR000299">
    <property type="entry name" value="FERM_domain"/>
</dbReference>
<evidence type="ECO:0000313" key="6">
    <source>
        <dbReference type="RefSeq" id="XP_014664224.1"/>
    </source>
</evidence>
<evidence type="ECO:0000259" key="2">
    <source>
        <dbReference type="PROSITE" id="PS50057"/>
    </source>
</evidence>
<keyword evidence="3" id="KW-1185">Reference proteome</keyword>
<dbReference type="SMART" id="SM00295">
    <property type="entry name" value="B41"/>
    <property type="match status" value="1"/>
</dbReference>
<dbReference type="Pfam" id="PF16705">
    <property type="entry name" value="NUDIX_5"/>
    <property type="match status" value="1"/>
</dbReference>
<dbReference type="PANTHER" id="PTHR13283">
    <property type="entry name" value="KREV INTERACTION TRAPPED 1-RELATED"/>
    <property type="match status" value="1"/>
</dbReference>
<dbReference type="InterPro" id="IPR036770">
    <property type="entry name" value="Ankyrin_rpt-contain_sf"/>
</dbReference>
<dbReference type="Pfam" id="PF00373">
    <property type="entry name" value="FERM_M"/>
    <property type="match status" value="1"/>
</dbReference>
<dbReference type="Gene3D" id="1.25.40.20">
    <property type="entry name" value="Ankyrin repeat-containing domain"/>
    <property type="match status" value="1"/>
</dbReference>
<dbReference type="Gene3D" id="2.30.29.30">
    <property type="entry name" value="Pleckstrin-homology domain (PH domain)/Phosphotyrosine-binding domain (PTB)"/>
    <property type="match status" value="1"/>
</dbReference>
<dbReference type="SMART" id="SM00248">
    <property type="entry name" value="ANK"/>
    <property type="match status" value="3"/>
</dbReference>
<dbReference type="InterPro" id="IPR057096">
    <property type="entry name" value="KRIT1_FRMD8_FERM_C"/>
</dbReference>
<dbReference type="RefSeq" id="XP_014664223.1">
    <property type="nucleotide sequence ID" value="XM_014808737.1"/>
</dbReference>
<dbReference type="PROSITE" id="PS50297">
    <property type="entry name" value="ANK_REP_REGION"/>
    <property type="match status" value="2"/>
</dbReference>
<evidence type="ECO:0000313" key="5">
    <source>
        <dbReference type="RefSeq" id="XP_014664223.1"/>
    </source>
</evidence>
<dbReference type="PANTHER" id="PTHR13283:SF11">
    <property type="entry name" value="KREV INTERACTION TRAPPED PROTEIN 1"/>
    <property type="match status" value="1"/>
</dbReference>
<dbReference type="InterPro" id="IPR043058">
    <property type="entry name" value="NUDIX_sf"/>
</dbReference>